<dbReference type="SMART" id="SM00419">
    <property type="entry name" value="HTH_CRP"/>
    <property type="match status" value="1"/>
</dbReference>
<dbReference type="Gene3D" id="2.60.120.10">
    <property type="entry name" value="Jelly Rolls"/>
    <property type="match status" value="1"/>
</dbReference>
<evidence type="ECO:0000259" key="4">
    <source>
        <dbReference type="PROSITE" id="PS51063"/>
    </source>
</evidence>
<dbReference type="Gene3D" id="1.10.10.10">
    <property type="entry name" value="Winged helix-like DNA-binding domain superfamily/Winged helix DNA-binding domain"/>
    <property type="match status" value="1"/>
</dbReference>
<dbReference type="SUPFAM" id="SSF46785">
    <property type="entry name" value="Winged helix' DNA-binding domain"/>
    <property type="match status" value="1"/>
</dbReference>
<evidence type="ECO:0000256" key="3">
    <source>
        <dbReference type="ARBA" id="ARBA00023163"/>
    </source>
</evidence>
<dbReference type="InterPro" id="IPR000595">
    <property type="entry name" value="cNMP-bd_dom"/>
</dbReference>
<dbReference type="Proteomes" id="UP000253918">
    <property type="component" value="Unassembled WGS sequence"/>
</dbReference>
<dbReference type="Pfam" id="PF00027">
    <property type="entry name" value="cNMP_binding"/>
    <property type="match status" value="1"/>
</dbReference>
<dbReference type="EMBL" id="QQNB01000001">
    <property type="protein sequence ID" value="RDE06288.1"/>
    <property type="molecule type" value="Genomic_DNA"/>
</dbReference>
<reference evidence="5 6" key="1">
    <citation type="submission" date="2018-07" db="EMBL/GenBank/DDBJ databases">
        <title>a novel species of Sphingomonas isolated from the rhizosphere soil of Araceae plant.</title>
        <authorList>
            <person name="Zhiyong W."/>
            <person name="Qinglan Z."/>
            <person name="Zhiwei F."/>
            <person name="Ding X."/>
            <person name="Gejiao W."/>
            <person name="Shixue Z."/>
        </authorList>
    </citation>
    <scope>NUCLEOTIDE SEQUENCE [LARGE SCALE GENOMIC DNA]</scope>
    <source>
        <strain evidence="5 6">WZY 27</strain>
    </source>
</reference>
<dbReference type="GO" id="GO:0003677">
    <property type="term" value="F:DNA binding"/>
    <property type="evidence" value="ECO:0007669"/>
    <property type="project" value="UniProtKB-KW"/>
</dbReference>
<evidence type="ECO:0000313" key="5">
    <source>
        <dbReference type="EMBL" id="RDE06288.1"/>
    </source>
</evidence>
<keyword evidence="1" id="KW-0805">Transcription regulation</keyword>
<keyword evidence="3" id="KW-0804">Transcription</keyword>
<dbReference type="InterPro" id="IPR036390">
    <property type="entry name" value="WH_DNA-bd_sf"/>
</dbReference>
<evidence type="ECO:0000256" key="1">
    <source>
        <dbReference type="ARBA" id="ARBA00023015"/>
    </source>
</evidence>
<evidence type="ECO:0000313" key="6">
    <source>
        <dbReference type="Proteomes" id="UP000253918"/>
    </source>
</evidence>
<dbReference type="InterPro" id="IPR012318">
    <property type="entry name" value="HTH_CRP"/>
</dbReference>
<keyword evidence="2" id="KW-0238">DNA-binding</keyword>
<dbReference type="InterPro" id="IPR014710">
    <property type="entry name" value="RmlC-like_jellyroll"/>
</dbReference>
<dbReference type="GO" id="GO:0006355">
    <property type="term" value="P:regulation of DNA-templated transcription"/>
    <property type="evidence" value="ECO:0007669"/>
    <property type="project" value="InterPro"/>
</dbReference>
<dbReference type="AlphaFoldDB" id="A0A369VVC4"/>
<dbReference type="SUPFAM" id="SSF51206">
    <property type="entry name" value="cAMP-binding domain-like"/>
    <property type="match status" value="1"/>
</dbReference>
<dbReference type="PROSITE" id="PS51063">
    <property type="entry name" value="HTH_CRP_2"/>
    <property type="match status" value="1"/>
</dbReference>
<accession>A0A369VVC4</accession>
<dbReference type="OrthoDB" id="6155297at2"/>
<dbReference type="Pfam" id="PF13545">
    <property type="entry name" value="HTH_Crp_2"/>
    <property type="match status" value="1"/>
</dbReference>
<comment type="caution">
    <text evidence="5">The sequence shown here is derived from an EMBL/GenBank/DDBJ whole genome shotgun (WGS) entry which is preliminary data.</text>
</comment>
<gene>
    <name evidence="5" type="ORF">DVW87_00715</name>
</gene>
<evidence type="ECO:0000256" key="2">
    <source>
        <dbReference type="ARBA" id="ARBA00023125"/>
    </source>
</evidence>
<protein>
    <submittedName>
        <fullName evidence="5">Crp/Fnr family transcriptional regulator</fullName>
    </submittedName>
</protein>
<keyword evidence="6" id="KW-1185">Reference proteome</keyword>
<dbReference type="InterPro" id="IPR018490">
    <property type="entry name" value="cNMP-bd_dom_sf"/>
</dbReference>
<proteinExistence type="predicted"/>
<sequence length="273" mass="30173">MLSCVSYNMLISGRSRRGETMSLSAGSEAMRLFIAKVDTRSSLNADERTALLGLRVTPRHVHAHREIGRFGEHVEHACLVAEGHVARFAQLENGSRQIVSIHIAGDVVDLHSLMLPSVPTPLLALTSASLLQVAHADLRGLAVRHAGIAAAFWRECVVDGNIVAEWLVNVGRRDARARLAHLLCEFAVRSGQIGTLVRGRCFFPITQEQIADALGLTPVHVNRMMQTLRSERLVQLSQRELTILDWEGLRRVGEFDQSYLHLPTLSVEDAQIS</sequence>
<dbReference type="InterPro" id="IPR036388">
    <property type="entry name" value="WH-like_DNA-bd_sf"/>
</dbReference>
<feature type="domain" description="HTH crp-type" evidence="4">
    <location>
        <begin position="173"/>
        <end position="247"/>
    </location>
</feature>
<organism evidence="5 6">
    <name type="scientific">Sphingomonas aracearum</name>
    <dbReference type="NCBI Taxonomy" id="2283317"/>
    <lineage>
        <taxon>Bacteria</taxon>
        <taxon>Pseudomonadati</taxon>
        <taxon>Pseudomonadota</taxon>
        <taxon>Alphaproteobacteria</taxon>
        <taxon>Sphingomonadales</taxon>
        <taxon>Sphingomonadaceae</taxon>
        <taxon>Sphingomonas</taxon>
    </lineage>
</organism>
<name>A0A369VVC4_9SPHN</name>
<dbReference type="CDD" id="cd00038">
    <property type="entry name" value="CAP_ED"/>
    <property type="match status" value="1"/>
</dbReference>